<sequence length="396" mass="40209">MLFARLAVVALPIFGLASPLLSSIPKERDLFQIKERQTLPVDPVNILIGSLNDITTAADNALSGTTDIFDSATDVANAVTRLVAIYASLNPSSLSDLPDSQADALAVAIEGFLTAITDVEQTAFAAALNGNGVSSPGSPTLDEVRDILSSLNVNLVTFIGDLGGAGSIVVSRAVSFLPWEFPGILDLLPGGRDLNLALGLPSNPSVTPPRRDLTSLIKLDTRATVSVTLTNVLGPVNSIVNVVNAVTVSSLNGGVAVVNAVLTVAAAIGSTANTIINLGVQTGTYSQATLNTLAQAVKNDIIAIVTVTTALRTAFLNFLNSLPVIGPVVGGVAGVAQLAIVAPLDAATATFVYAVTTVVPGSLPLIVAALGNPGAQLLANNGFTLTSDVLAGSFSV</sequence>
<evidence type="ECO:0000313" key="2">
    <source>
        <dbReference type="EMBL" id="RXK37358.1"/>
    </source>
</evidence>
<keyword evidence="3" id="KW-1185">Reference proteome</keyword>
<feature type="signal peptide" evidence="1">
    <location>
        <begin position="1"/>
        <end position="17"/>
    </location>
</feature>
<dbReference type="InParanoid" id="A0A4Q1BI88"/>
<dbReference type="AlphaFoldDB" id="A0A4Q1BI88"/>
<proteinExistence type="predicted"/>
<evidence type="ECO:0000256" key="1">
    <source>
        <dbReference type="SAM" id="SignalP"/>
    </source>
</evidence>
<feature type="chain" id="PRO_5020648058" evidence="1">
    <location>
        <begin position="18"/>
        <end position="396"/>
    </location>
</feature>
<organism evidence="2 3">
    <name type="scientific">Tremella mesenterica</name>
    <name type="common">Jelly fungus</name>
    <dbReference type="NCBI Taxonomy" id="5217"/>
    <lineage>
        <taxon>Eukaryota</taxon>
        <taxon>Fungi</taxon>
        <taxon>Dikarya</taxon>
        <taxon>Basidiomycota</taxon>
        <taxon>Agaricomycotina</taxon>
        <taxon>Tremellomycetes</taxon>
        <taxon>Tremellales</taxon>
        <taxon>Tremellaceae</taxon>
        <taxon>Tremella</taxon>
    </lineage>
</organism>
<comment type="caution">
    <text evidence="2">The sequence shown here is derived from an EMBL/GenBank/DDBJ whole genome shotgun (WGS) entry which is preliminary data.</text>
</comment>
<protein>
    <submittedName>
        <fullName evidence="2">Uncharacterized protein</fullName>
    </submittedName>
</protein>
<keyword evidence="1" id="KW-0732">Signal</keyword>
<dbReference type="EMBL" id="SDIL01000070">
    <property type="protein sequence ID" value="RXK37358.1"/>
    <property type="molecule type" value="Genomic_DNA"/>
</dbReference>
<evidence type="ECO:0000313" key="3">
    <source>
        <dbReference type="Proteomes" id="UP000289152"/>
    </source>
</evidence>
<dbReference type="Proteomes" id="UP000289152">
    <property type="component" value="Unassembled WGS sequence"/>
</dbReference>
<accession>A0A4Q1BI88</accession>
<gene>
    <name evidence="2" type="ORF">M231_05345</name>
</gene>
<name>A0A4Q1BI88_TREME</name>
<reference evidence="2 3" key="1">
    <citation type="submission" date="2016-06" db="EMBL/GenBank/DDBJ databases">
        <title>Evolution of pathogenesis and genome organization in the Tremellales.</title>
        <authorList>
            <person name="Cuomo C."/>
            <person name="Litvintseva A."/>
            <person name="Heitman J."/>
            <person name="Chen Y."/>
            <person name="Sun S."/>
            <person name="Springer D."/>
            <person name="Dromer F."/>
            <person name="Young S."/>
            <person name="Zeng Q."/>
            <person name="Chapman S."/>
            <person name="Gujja S."/>
            <person name="Saif S."/>
            <person name="Birren B."/>
        </authorList>
    </citation>
    <scope>NUCLEOTIDE SEQUENCE [LARGE SCALE GENOMIC DNA]</scope>
    <source>
        <strain evidence="2 3">ATCC 28783</strain>
    </source>
</reference>
<dbReference type="VEuPathDB" id="FungiDB:TREMEDRAFT_59267"/>